<evidence type="ECO:0000313" key="2">
    <source>
        <dbReference type="EMBL" id="RHN71093.1"/>
    </source>
</evidence>
<dbReference type="EMBL" id="PSQE01000003">
    <property type="protein sequence ID" value="RHN71093.1"/>
    <property type="molecule type" value="Genomic_DNA"/>
</dbReference>
<sequence>MGHVGSSKDANLEMDIDLNDDEEKPSNAEILNELGEDMVKYFCKKASIVFFNEYGLISHQINSYN</sequence>
<dbReference type="AlphaFoldDB" id="A0A396J334"/>
<keyword evidence="2" id="KW-0804">Transcription</keyword>
<organism evidence="2">
    <name type="scientific">Medicago truncatula</name>
    <name type="common">Barrel medic</name>
    <name type="synonym">Medicago tribuloides</name>
    <dbReference type="NCBI Taxonomy" id="3880"/>
    <lineage>
        <taxon>Eukaryota</taxon>
        <taxon>Viridiplantae</taxon>
        <taxon>Streptophyta</taxon>
        <taxon>Embryophyta</taxon>
        <taxon>Tracheophyta</taxon>
        <taxon>Spermatophyta</taxon>
        <taxon>Magnoliopsida</taxon>
        <taxon>eudicotyledons</taxon>
        <taxon>Gunneridae</taxon>
        <taxon>Pentapetalae</taxon>
        <taxon>rosids</taxon>
        <taxon>fabids</taxon>
        <taxon>Fabales</taxon>
        <taxon>Fabaceae</taxon>
        <taxon>Papilionoideae</taxon>
        <taxon>50 kb inversion clade</taxon>
        <taxon>NPAAA clade</taxon>
        <taxon>Hologalegina</taxon>
        <taxon>IRL clade</taxon>
        <taxon>Trifolieae</taxon>
        <taxon>Medicago</taxon>
    </lineage>
</organism>
<proteinExistence type="predicted"/>
<evidence type="ECO:0000256" key="1">
    <source>
        <dbReference type="SAM" id="MobiDB-lite"/>
    </source>
</evidence>
<comment type="caution">
    <text evidence="2">The sequence shown here is derived from an EMBL/GenBank/DDBJ whole genome shotgun (WGS) entry which is preliminary data.</text>
</comment>
<name>A0A396J334_MEDTR</name>
<gene>
    <name evidence="2" type="ORF">MtrunA17_Chr3g0142481</name>
</gene>
<reference evidence="2" key="1">
    <citation type="journal article" date="2018" name="Nat. Plants">
        <title>Whole-genome landscape of Medicago truncatula symbiotic genes.</title>
        <authorList>
            <person name="Pecrix Y."/>
            <person name="Gamas P."/>
            <person name="Carrere S."/>
        </authorList>
    </citation>
    <scope>NUCLEOTIDE SEQUENCE</scope>
    <source>
        <tissue evidence="2">Leaves</tissue>
    </source>
</reference>
<accession>A0A396J334</accession>
<protein>
    <submittedName>
        <fullName evidence="2">Putative DNA-directed RNA polymerase</fullName>
        <ecNumber evidence="2">2.7.7.6</ecNumber>
    </submittedName>
</protein>
<dbReference type="EC" id="2.7.7.6" evidence="2"/>
<dbReference type="GO" id="GO:0000428">
    <property type="term" value="C:DNA-directed RNA polymerase complex"/>
    <property type="evidence" value="ECO:0007669"/>
    <property type="project" value="UniProtKB-KW"/>
</dbReference>
<feature type="region of interest" description="Disordered" evidence="1">
    <location>
        <begin position="1"/>
        <end position="23"/>
    </location>
</feature>
<dbReference type="Gramene" id="rna19736">
    <property type="protein sequence ID" value="RHN71093.1"/>
    <property type="gene ID" value="gene19736"/>
</dbReference>
<keyword evidence="2" id="KW-0808">Transferase</keyword>
<dbReference type="Proteomes" id="UP000265566">
    <property type="component" value="Chromosome 3"/>
</dbReference>
<dbReference type="GO" id="GO:0003899">
    <property type="term" value="F:DNA-directed RNA polymerase activity"/>
    <property type="evidence" value="ECO:0007669"/>
    <property type="project" value="UniProtKB-EC"/>
</dbReference>
<keyword evidence="2" id="KW-0548">Nucleotidyltransferase</keyword>
<feature type="compositionally biased region" description="Acidic residues" evidence="1">
    <location>
        <begin position="12"/>
        <end position="23"/>
    </location>
</feature>
<keyword evidence="2" id="KW-0240">DNA-directed RNA polymerase</keyword>